<evidence type="ECO:0000313" key="1">
    <source>
        <dbReference type="EMBL" id="CDW24364.1"/>
    </source>
</evidence>
<dbReference type="AlphaFoldDB" id="A0A0K2TED2"/>
<accession>A0A0K2TED2</accession>
<protein>
    <submittedName>
        <fullName evidence="1">Uncharacterized protein</fullName>
    </submittedName>
</protein>
<reference evidence="1" key="1">
    <citation type="submission" date="2014-05" db="EMBL/GenBank/DDBJ databases">
        <authorList>
            <person name="Chronopoulou M."/>
        </authorList>
    </citation>
    <scope>NUCLEOTIDE SEQUENCE</scope>
    <source>
        <tissue evidence="1">Whole organism</tissue>
    </source>
</reference>
<name>A0A0K2TED2_LEPSM</name>
<dbReference type="EMBL" id="HACA01007003">
    <property type="protein sequence ID" value="CDW24364.1"/>
    <property type="molecule type" value="Transcribed_RNA"/>
</dbReference>
<sequence>MLLFEEQKPDYYNSLLLRELTNNDKRGKGYNRRNIYVKTLFLIM</sequence>
<organism evidence="1">
    <name type="scientific">Lepeophtheirus salmonis</name>
    <name type="common">Salmon louse</name>
    <name type="synonym">Caligus salmonis</name>
    <dbReference type="NCBI Taxonomy" id="72036"/>
    <lineage>
        <taxon>Eukaryota</taxon>
        <taxon>Metazoa</taxon>
        <taxon>Ecdysozoa</taxon>
        <taxon>Arthropoda</taxon>
        <taxon>Crustacea</taxon>
        <taxon>Multicrustacea</taxon>
        <taxon>Hexanauplia</taxon>
        <taxon>Copepoda</taxon>
        <taxon>Siphonostomatoida</taxon>
        <taxon>Caligidae</taxon>
        <taxon>Lepeophtheirus</taxon>
    </lineage>
</organism>
<proteinExistence type="predicted"/>